<gene>
    <name evidence="1" type="ORF">ERS852560_00632</name>
</gene>
<dbReference type="Proteomes" id="UP000095332">
    <property type="component" value="Unassembled WGS sequence"/>
</dbReference>
<dbReference type="AlphaFoldDB" id="A0A174QQL6"/>
<organism evidence="1 2">
    <name type="scientific">Parabacteroides distasonis</name>
    <dbReference type="NCBI Taxonomy" id="823"/>
    <lineage>
        <taxon>Bacteria</taxon>
        <taxon>Pseudomonadati</taxon>
        <taxon>Bacteroidota</taxon>
        <taxon>Bacteroidia</taxon>
        <taxon>Bacteroidales</taxon>
        <taxon>Tannerellaceae</taxon>
        <taxon>Parabacteroides</taxon>
    </lineage>
</organism>
<accession>A0A174QQL6</accession>
<name>A0A174QQL6_PARDI</name>
<protein>
    <submittedName>
        <fullName evidence="1">Uncharacterized protein</fullName>
    </submittedName>
</protein>
<dbReference type="EMBL" id="CZBM01000002">
    <property type="protein sequence ID" value="CUP75502.1"/>
    <property type="molecule type" value="Genomic_DNA"/>
</dbReference>
<evidence type="ECO:0000313" key="2">
    <source>
        <dbReference type="Proteomes" id="UP000095332"/>
    </source>
</evidence>
<sequence length="179" mass="22003">MRWINKSTGRYRKRGRRIVEYFLDKAWNDSEGQYVNCDFDSFKREREFRRLLIEQQDRRCCYCMRRLKDNLHTTLEHIMPHQSEDAEVVKYYMRYNRNMRRFVMYCHIKEQSLRKIYYPPYPHFCAYENLVASCDGTIPDSNHNELPVRVHLCCNNPRGNKKIIPLFFIRKISKIIIYE</sequence>
<evidence type="ECO:0000313" key="1">
    <source>
        <dbReference type="EMBL" id="CUP75502.1"/>
    </source>
</evidence>
<proteinExistence type="predicted"/>
<reference evidence="1 2" key="1">
    <citation type="submission" date="2015-09" db="EMBL/GenBank/DDBJ databases">
        <authorList>
            <consortium name="Pathogen Informatics"/>
        </authorList>
    </citation>
    <scope>NUCLEOTIDE SEQUENCE [LARGE SCALE GENOMIC DNA]</scope>
    <source>
        <strain evidence="1 2">2789STDY5834948</strain>
    </source>
</reference>